<dbReference type="InterPro" id="IPR011008">
    <property type="entry name" value="Dimeric_a/b-barrel"/>
</dbReference>
<dbReference type="InParanoid" id="A0A1Y1VT82"/>
<feature type="domain" description="DUF3291" evidence="1">
    <location>
        <begin position="9"/>
        <end position="146"/>
    </location>
</feature>
<proteinExistence type="predicted"/>
<keyword evidence="3" id="KW-1185">Reference proteome</keyword>
<evidence type="ECO:0000313" key="2">
    <source>
        <dbReference type="EMBL" id="ORX64497.1"/>
    </source>
</evidence>
<organism evidence="2 3">
    <name type="scientific">Basidiobolus meristosporus CBS 931.73</name>
    <dbReference type="NCBI Taxonomy" id="1314790"/>
    <lineage>
        <taxon>Eukaryota</taxon>
        <taxon>Fungi</taxon>
        <taxon>Fungi incertae sedis</taxon>
        <taxon>Zoopagomycota</taxon>
        <taxon>Entomophthoromycotina</taxon>
        <taxon>Basidiobolomycetes</taxon>
        <taxon>Basidiobolales</taxon>
        <taxon>Basidiobolaceae</taxon>
        <taxon>Basidiobolus</taxon>
    </lineage>
</organism>
<name>A0A1Y1VT82_9FUNG</name>
<dbReference type="Pfam" id="PF11695">
    <property type="entry name" value="DUF3291"/>
    <property type="match status" value="1"/>
</dbReference>
<dbReference type="OrthoDB" id="2316590at2759"/>
<gene>
    <name evidence="2" type="ORF">K493DRAFT_364901</name>
</gene>
<evidence type="ECO:0000313" key="3">
    <source>
        <dbReference type="Proteomes" id="UP000193498"/>
    </source>
</evidence>
<dbReference type="EMBL" id="MCFE01001201">
    <property type="protein sequence ID" value="ORX64497.1"/>
    <property type="molecule type" value="Genomic_DNA"/>
</dbReference>
<dbReference type="Proteomes" id="UP000193498">
    <property type="component" value="Unassembled WGS sequence"/>
</dbReference>
<accession>A0A1Y1VT82</accession>
<dbReference type="SUPFAM" id="SSF54909">
    <property type="entry name" value="Dimeric alpha+beta barrel"/>
    <property type="match status" value="1"/>
</dbReference>
<evidence type="ECO:0000259" key="1">
    <source>
        <dbReference type="Pfam" id="PF11695"/>
    </source>
</evidence>
<comment type="caution">
    <text evidence="2">The sequence shown here is derived from an EMBL/GenBank/DDBJ whole genome shotgun (WGS) entry which is preliminary data.</text>
</comment>
<dbReference type="InterPro" id="IPR021708">
    <property type="entry name" value="DUF3291"/>
</dbReference>
<protein>
    <recommendedName>
        <fullName evidence="1">DUF3291 domain-containing protein</fullName>
    </recommendedName>
</protein>
<dbReference type="AlphaFoldDB" id="A0A1Y1VT82"/>
<reference evidence="2 3" key="1">
    <citation type="submission" date="2016-07" db="EMBL/GenBank/DDBJ databases">
        <title>Pervasive Adenine N6-methylation of Active Genes in Fungi.</title>
        <authorList>
            <consortium name="DOE Joint Genome Institute"/>
            <person name="Mondo S.J."/>
            <person name="Dannebaum R.O."/>
            <person name="Kuo R.C."/>
            <person name="Labutti K."/>
            <person name="Haridas S."/>
            <person name="Kuo A."/>
            <person name="Salamov A."/>
            <person name="Ahrendt S.R."/>
            <person name="Lipzen A."/>
            <person name="Sullivan W."/>
            <person name="Andreopoulos W.B."/>
            <person name="Clum A."/>
            <person name="Lindquist E."/>
            <person name="Daum C."/>
            <person name="Ramamoorthy G.K."/>
            <person name="Gryganskyi A."/>
            <person name="Culley D."/>
            <person name="Magnuson J.K."/>
            <person name="James T.Y."/>
            <person name="O'Malley M.A."/>
            <person name="Stajich J.E."/>
            <person name="Spatafora J.W."/>
            <person name="Visel A."/>
            <person name="Grigoriev I.V."/>
        </authorList>
    </citation>
    <scope>NUCLEOTIDE SEQUENCE [LARGE SCALE GENOMIC DNA]</scope>
    <source>
        <strain evidence="2 3">CBS 931.73</strain>
    </source>
</reference>
<sequence>MVMEQQYQLAQLNVGNMLAPLEDPIMAGFVQQLDVINGVADASPGFVWRLQTEDGDATTIRIYENELILVNLSVWESKDDLFSFVYRSDHKHVLKQRRQWFERWKGPYTVLWWVKQGHTPTPQEAKERLEYLAQHGDSPHAFFLSQVLSSSI</sequence>